<feature type="region of interest" description="Disordered" evidence="1">
    <location>
        <begin position="835"/>
        <end position="859"/>
    </location>
</feature>
<dbReference type="PANTHER" id="PTHR40407:SF1">
    <property type="entry name" value="HEPARAN-ALPHA-GLUCOSAMINIDE N-ACETYLTRANSFERASE CATALYTIC DOMAIN-CONTAINING PROTEIN"/>
    <property type="match status" value="1"/>
</dbReference>
<feature type="transmembrane region" description="Helical" evidence="2">
    <location>
        <begin position="569"/>
        <end position="593"/>
    </location>
</feature>
<organism evidence="4 5">
    <name type="scientific">Mixia osmundae (strain CBS 9802 / IAM 14324 / JCM 22182 / KY 12970)</name>
    <dbReference type="NCBI Taxonomy" id="764103"/>
    <lineage>
        <taxon>Eukaryota</taxon>
        <taxon>Fungi</taxon>
        <taxon>Dikarya</taxon>
        <taxon>Basidiomycota</taxon>
        <taxon>Pucciniomycotina</taxon>
        <taxon>Mixiomycetes</taxon>
        <taxon>Mixiales</taxon>
        <taxon>Mixiaceae</taxon>
        <taxon>Mixia</taxon>
    </lineage>
</organism>
<feature type="compositionally biased region" description="Low complexity" evidence="1">
    <location>
        <begin position="178"/>
        <end position="189"/>
    </location>
</feature>
<dbReference type="HOGENOM" id="CLU_332903_0_0_1"/>
<dbReference type="SUPFAM" id="SSF47661">
    <property type="entry name" value="t-snare proteins"/>
    <property type="match status" value="1"/>
</dbReference>
<feature type="transmembrane region" description="Helical" evidence="2">
    <location>
        <begin position="478"/>
        <end position="495"/>
    </location>
</feature>
<accession>G7DZX3</accession>
<reference evidence="4 5" key="2">
    <citation type="journal article" date="2012" name="Open Biol.">
        <title>Characteristics of nucleosomes and linker DNA regions on the genome of the basidiomycete Mixia osmundae revealed by mono- and dinucleosome mapping.</title>
        <authorList>
            <person name="Nishida H."/>
            <person name="Kondo S."/>
            <person name="Matsumoto T."/>
            <person name="Suzuki Y."/>
            <person name="Yoshikawa H."/>
            <person name="Taylor T.D."/>
            <person name="Sugiyama J."/>
        </authorList>
    </citation>
    <scope>NUCLEOTIDE SEQUENCE [LARGE SCALE GENOMIC DNA]</scope>
    <source>
        <strain evidence="5">CBS 9802 / IAM 14324 / JCM 22182 / KY 12970</strain>
    </source>
</reference>
<proteinExistence type="predicted"/>
<reference evidence="4 5" key="1">
    <citation type="journal article" date="2011" name="J. Gen. Appl. Microbiol.">
        <title>Draft genome sequencing of the enigmatic basidiomycete Mixia osmundae.</title>
        <authorList>
            <person name="Nishida H."/>
            <person name="Nagatsuka Y."/>
            <person name="Sugiyama J."/>
        </authorList>
    </citation>
    <scope>NUCLEOTIDE SEQUENCE [LARGE SCALE GENOMIC DNA]</scope>
    <source>
        <strain evidence="5">CBS 9802 / IAM 14324 / JCM 22182 / KY 12970</strain>
    </source>
</reference>
<dbReference type="Pfam" id="PF05739">
    <property type="entry name" value="SNARE"/>
    <property type="match status" value="1"/>
</dbReference>
<feature type="transmembrane region" description="Helical" evidence="2">
    <location>
        <begin position="671"/>
        <end position="691"/>
    </location>
</feature>
<dbReference type="Proteomes" id="UP000009131">
    <property type="component" value="Unassembled WGS sequence"/>
</dbReference>
<dbReference type="eggNOG" id="KOG0812">
    <property type="taxonomic scope" value="Eukaryota"/>
</dbReference>
<dbReference type="InParanoid" id="G7DZX3"/>
<dbReference type="GO" id="GO:0016192">
    <property type="term" value="P:vesicle-mediated transport"/>
    <property type="evidence" value="ECO:0007669"/>
    <property type="project" value="InterPro"/>
</dbReference>
<feature type="transmembrane region" description="Helical" evidence="2">
    <location>
        <begin position="403"/>
        <end position="428"/>
    </location>
</feature>
<dbReference type="EMBL" id="BABT02000076">
    <property type="protein sequence ID" value="GAA96133.1"/>
    <property type="molecule type" value="Genomic_DNA"/>
</dbReference>
<feature type="region of interest" description="Disordered" evidence="1">
    <location>
        <begin position="166"/>
        <end position="191"/>
    </location>
</feature>
<dbReference type="InterPro" id="IPR000727">
    <property type="entry name" value="T_SNARE_dom"/>
</dbReference>
<keyword evidence="5" id="KW-1185">Reference proteome</keyword>
<feature type="transmembrane region" description="Helical" evidence="2">
    <location>
        <begin position="703"/>
        <end position="722"/>
    </location>
</feature>
<evidence type="ECO:0000259" key="3">
    <source>
        <dbReference type="PROSITE" id="PS50192"/>
    </source>
</evidence>
<feature type="transmembrane region" description="Helical" evidence="2">
    <location>
        <begin position="449"/>
        <end position="466"/>
    </location>
</feature>
<dbReference type="GO" id="GO:0016020">
    <property type="term" value="C:membrane"/>
    <property type="evidence" value="ECO:0007669"/>
    <property type="project" value="InterPro"/>
</dbReference>
<feature type="transmembrane region" description="Helical" evidence="2">
    <location>
        <begin position="321"/>
        <end position="341"/>
    </location>
</feature>
<gene>
    <name evidence="4" type="primary">Mo02795</name>
    <name evidence="4" type="ORF">E5Q_02795</name>
</gene>
<dbReference type="CDD" id="cd15844">
    <property type="entry name" value="SNARE_syntaxin5"/>
    <property type="match status" value="1"/>
</dbReference>
<sequence>MSTSKATSRTAEFKSCVETIRLRSAHLPSEHKQRLLPSGSSQPAQRTEFARQAAQIGKDIQSTTAKLGKLAQLAKRKTLFDDRPVEISELTYIIKQDINNLNAQIAKLQLVVRSGQAQAGGSGKGSKQVEEHNNNVVMMLQGTLAKTSMNFKDVLEVRTQNMKATKSRTEQFGYSTQPGPSAGPASDSPLYAQAGTGTAIAARSATPLGMTSATGGFGAQEKGKAKADGSADFLALDMGGGRASKDRQQDNYLGQRSTAIESIESTIAELGSIFSQLATMVAQQGETVQRIDADTHDIATNVQGAQRELLKYLSSVQSNRWLMLKVFGLLTVFFLIFEDDLSLADAVKRNAPVRVRLLSLDLLRGLLIVLMAIDHASLFLGNWAHGGETYSNRVTEWPTPLHYTLRTLTHACAPGFVLLLGIGNVYFLKSRLRLQWKSPRLIRHFVLRGFLLLFANQALTIGQLVATRFQVVMFTTPLWMLGWVYALSGIILLALTQSEDALAARTKMTLRGCQWIGDTFLAASIVALQAMTVLLCPSPDIAVGDRSFWFYALFQPVPATSGGDWSKLAIYRCVLFYSPIGWLSFALLGLLYGRWLSRKTRTESSILAVNIALGVVLFALFVSTRVLRWGNTSDGLLPSQQTQTTHLPSDHNPYYTSVFSFLYSIKYSPDVAYSSLWIGVNFLLMAALSLIPAKVAERLPLIVFGRTSFFFFIAHMLVFSYVSPAIWSFLQQPVRGGAGKVAIMYFGGLFGLYFACRSYLRFKDKTVEGAGIRGASFLFIALSTRRRPDQLSAKAKGRTRITGRHTCIDRIRTRTRPHGSLQPVSSLRIVTHGPVDVPSRLPGDNSARSKLSQQAVRHI</sequence>
<evidence type="ECO:0000313" key="4">
    <source>
        <dbReference type="EMBL" id="GAA96133.1"/>
    </source>
</evidence>
<dbReference type="Gene3D" id="1.20.58.70">
    <property type="match status" value="1"/>
</dbReference>
<feature type="transmembrane region" description="Helical" evidence="2">
    <location>
        <begin position="515"/>
        <end position="535"/>
    </location>
</feature>
<feature type="compositionally biased region" description="Polar residues" evidence="1">
    <location>
        <begin position="846"/>
        <end position="859"/>
    </location>
</feature>
<feature type="transmembrane region" description="Helical" evidence="2">
    <location>
        <begin position="605"/>
        <end position="627"/>
    </location>
</feature>
<dbReference type="SMART" id="SM00397">
    <property type="entry name" value="t_SNARE"/>
    <property type="match status" value="1"/>
</dbReference>
<keyword evidence="2" id="KW-1133">Transmembrane helix</keyword>
<feature type="transmembrane region" description="Helical" evidence="2">
    <location>
        <begin position="742"/>
        <end position="760"/>
    </location>
</feature>
<dbReference type="AlphaFoldDB" id="G7DZX3"/>
<comment type="caution">
    <text evidence="4">The sequence shown here is derived from an EMBL/GenBank/DDBJ whole genome shotgun (WGS) entry which is preliminary data.</text>
</comment>
<name>G7DZX3_MIXOS</name>
<protein>
    <recommendedName>
        <fullName evidence="3">t-SNARE coiled-coil homology domain-containing protein</fullName>
    </recommendedName>
</protein>
<dbReference type="PANTHER" id="PTHR40407">
    <property type="entry name" value="MEMBRANE PROTEIN-LIKE PROTEIN"/>
    <property type="match status" value="1"/>
</dbReference>
<feature type="region of interest" description="Disordered" evidence="1">
    <location>
        <begin position="29"/>
        <end position="48"/>
    </location>
</feature>
<feature type="domain" description="T-SNARE coiled-coil homology" evidence="3">
    <location>
        <begin position="250"/>
        <end position="312"/>
    </location>
</feature>
<keyword evidence="2" id="KW-0812">Transmembrane</keyword>
<evidence type="ECO:0000256" key="1">
    <source>
        <dbReference type="SAM" id="MobiDB-lite"/>
    </source>
</evidence>
<evidence type="ECO:0000256" key="2">
    <source>
        <dbReference type="SAM" id="Phobius"/>
    </source>
</evidence>
<feature type="compositionally biased region" description="Polar residues" evidence="1">
    <location>
        <begin position="166"/>
        <end position="177"/>
    </location>
</feature>
<keyword evidence="2" id="KW-0472">Membrane</keyword>
<evidence type="ECO:0000313" key="5">
    <source>
        <dbReference type="Proteomes" id="UP000009131"/>
    </source>
</evidence>
<dbReference type="PROSITE" id="PS50192">
    <property type="entry name" value="T_SNARE"/>
    <property type="match status" value="1"/>
</dbReference>
<dbReference type="STRING" id="764103.G7DZX3"/>
<dbReference type="InterPro" id="IPR010989">
    <property type="entry name" value="SNARE"/>
</dbReference>